<feature type="region of interest" description="Disordered" evidence="2">
    <location>
        <begin position="205"/>
        <end position="239"/>
    </location>
</feature>
<gene>
    <name evidence="4" type="ORF">CFOL_v3_00125</name>
</gene>
<dbReference type="STRING" id="3775.A0A1Q3AM15"/>
<protein>
    <recommendedName>
        <fullName evidence="6">ZCF37</fullName>
    </recommendedName>
</protein>
<keyword evidence="5" id="KW-1185">Reference proteome</keyword>
<comment type="caution">
    <text evidence="4">The sequence shown here is derived from an EMBL/GenBank/DDBJ whole genome shotgun (WGS) entry which is preliminary data.</text>
</comment>
<dbReference type="Proteomes" id="UP000187406">
    <property type="component" value="Unassembled WGS sequence"/>
</dbReference>
<keyword evidence="3" id="KW-0472">Membrane</keyword>
<feature type="compositionally biased region" description="Basic and acidic residues" evidence="2">
    <location>
        <begin position="220"/>
        <end position="230"/>
    </location>
</feature>
<dbReference type="InterPro" id="IPR045880">
    <property type="entry name" value="ZCF37"/>
</dbReference>
<evidence type="ECO:0000313" key="4">
    <source>
        <dbReference type="EMBL" id="GAV56583.1"/>
    </source>
</evidence>
<feature type="coiled-coil region" evidence="1">
    <location>
        <begin position="46"/>
        <end position="109"/>
    </location>
</feature>
<feature type="transmembrane region" description="Helical" evidence="3">
    <location>
        <begin position="164"/>
        <end position="196"/>
    </location>
</feature>
<dbReference type="PANTHER" id="PTHR35275">
    <property type="entry name" value="ZCF37"/>
    <property type="match status" value="1"/>
</dbReference>
<name>A0A1Q3AM15_CEPFO</name>
<evidence type="ECO:0000256" key="3">
    <source>
        <dbReference type="SAM" id="Phobius"/>
    </source>
</evidence>
<keyword evidence="3" id="KW-1133">Transmembrane helix</keyword>
<evidence type="ECO:0008006" key="6">
    <source>
        <dbReference type="Google" id="ProtNLM"/>
    </source>
</evidence>
<accession>A0A1Q3AM15</accession>
<keyword evidence="1" id="KW-0175">Coiled coil</keyword>
<evidence type="ECO:0000256" key="2">
    <source>
        <dbReference type="SAM" id="MobiDB-lite"/>
    </source>
</evidence>
<evidence type="ECO:0000313" key="5">
    <source>
        <dbReference type="Proteomes" id="UP000187406"/>
    </source>
</evidence>
<dbReference type="InParanoid" id="A0A1Q3AM15"/>
<sequence>MSKPVIRGNLGHQNDHEDEPTKSSSSSSNPKKQTKDKKNPYSTRGLDKFSALLDDLEKKKQKIYSQKGSQDISLVRFVYSNSNHVVPVVVKAKDKNQEIKTKIEDIKEEPQAKLQDIKGKRVTFSKEILGKSPFKTSDAKVEEMTEKKSFSWNMELHKLGRPSYYLPVVMVLILFFIAVFGRSVAILGISIGWYLVPTLLGGGSSTSNVKRQIKKKEHARRLSDNKKGDDGSSSPSRGP</sequence>
<dbReference type="OrthoDB" id="1932497at2759"/>
<dbReference type="AlphaFoldDB" id="A0A1Q3AM15"/>
<evidence type="ECO:0000256" key="1">
    <source>
        <dbReference type="SAM" id="Coils"/>
    </source>
</evidence>
<organism evidence="4 5">
    <name type="scientific">Cephalotus follicularis</name>
    <name type="common">Albany pitcher plant</name>
    <dbReference type="NCBI Taxonomy" id="3775"/>
    <lineage>
        <taxon>Eukaryota</taxon>
        <taxon>Viridiplantae</taxon>
        <taxon>Streptophyta</taxon>
        <taxon>Embryophyta</taxon>
        <taxon>Tracheophyta</taxon>
        <taxon>Spermatophyta</taxon>
        <taxon>Magnoliopsida</taxon>
        <taxon>eudicotyledons</taxon>
        <taxon>Gunneridae</taxon>
        <taxon>Pentapetalae</taxon>
        <taxon>rosids</taxon>
        <taxon>fabids</taxon>
        <taxon>Oxalidales</taxon>
        <taxon>Cephalotaceae</taxon>
        <taxon>Cephalotus</taxon>
    </lineage>
</organism>
<keyword evidence="3" id="KW-0812">Transmembrane</keyword>
<dbReference type="PANTHER" id="PTHR35275:SF1">
    <property type="entry name" value="OS07G0585900 PROTEIN"/>
    <property type="match status" value="1"/>
</dbReference>
<proteinExistence type="predicted"/>
<dbReference type="FunCoup" id="A0A1Q3AM15">
    <property type="interactions" value="99"/>
</dbReference>
<feature type="region of interest" description="Disordered" evidence="2">
    <location>
        <begin position="1"/>
        <end position="45"/>
    </location>
</feature>
<dbReference type="EMBL" id="BDDD01000003">
    <property type="protein sequence ID" value="GAV56583.1"/>
    <property type="molecule type" value="Genomic_DNA"/>
</dbReference>
<reference evidence="5" key="1">
    <citation type="submission" date="2016-04" db="EMBL/GenBank/DDBJ databases">
        <title>Cephalotus genome sequencing.</title>
        <authorList>
            <person name="Fukushima K."/>
            <person name="Hasebe M."/>
            <person name="Fang X."/>
        </authorList>
    </citation>
    <scope>NUCLEOTIDE SEQUENCE [LARGE SCALE GENOMIC DNA]</scope>
    <source>
        <strain evidence="5">cv. St1</strain>
    </source>
</reference>